<dbReference type="InterPro" id="IPR008978">
    <property type="entry name" value="HSP20-like_chaperone"/>
</dbReference>
<evidence type="ECO:0000256" key="4">
    <source>
        <dbReference type="PROSITE-ProRule" id="PRU00285"/>
    </source>
</evidence>
<proteinExistence type="inferred from homology"/>
<dbReference type="InterPro" id="IPR002068">
    <property type="entry name" value="A-crystallin/Hsp20_dom"/>
</dbReference>
<evidence type="ECO:0000313" key="8">
    <source>
        <dbReference type="EMBL" id="CAH1104182.1"/>
    </source>
</evidence>
<dbReference type="GO" id="GO:0005634">
    <property type="term" value="C:nucleus"/>
    <property type="evidence" value="ECO:0007669"/>
    <property type="project" value="TreeGrafter"/>
</dbReference>
<dbReference type="AlphaFoldDB" id="A0A9P0GC56"/>
<sequence>MFLLPIKNERQRNHCPFRREAPKQDMWDILQPLAMMSSLLESPEYYKDVKNYNASLQQSESEVTVNKDKFQANFDVQHFRPEEITVKVTGDNIITIEAKHEEKQDEHGQIYRHFIRKYLLPKNCDINRVESKLSSDGVLCITAPIGDKTEPKSIPISQTGQPARSLKEKAVENPSSMS</sequence>
<keyword evidence="9" id="KW-1185">Reference proteome</keyword>
<accession>A0A9P0GC56</accession>
<dbReference type="OrthoDB" id="1431247at2759"/>
<dbReference type="PANTHER" id="PTHR45640:SF13">
    <property type="entry name" value="HEAT SHOCK PROTEIN 22-RELATED"/>
    <property type="match status" value="1"/>
</dbReference>
<keyword evidence="3" id="KW-0862">Zinc</keyword>
<dbReference type="EMBL" id="OV651828">
    <property type="protein sequence ID" value="CAH1104182.1"/>
    <property type="molecule type" value="Genomic_DNA"/>
</dbReference>
<keyword evidence="1" id="KW-0346">Stress response</keyword>
<keyword evidence="3" id="KW-0479">Metal-binding</keyword>
<dbReference type="PIRSF" id="PIRSF036514">
    <property type="entry name" value="Sm_HSP_B1"/>
    <property type="match status" value="1"/>
</dbReference>
<evidence type="ECO:0000256" key="3">
    <source>
        <dbReference type="PIRSR" id="PIRSR036514-1"/>
    </source>
</evidence>
<dbReference type="PROSITE" id="PS01031">
    <property type="entry name" value="SHSP"/>
    <property type="match status" value="1"/>
</dbReference>
<comment type="similarity">
    <text evidence="2 4 5">Belongs to the small heat shock protein (HSP20) family.</text>
</comment>
<dbReference type="InterPro" id="IPR055269">
    <property type="entry name" value="Alpha-crystallin/HSP_16"/>
</dbReference>
<dbReference type="GO" id="GO:0042026">
    <property type="term" value="P:protein refolding"/>
    <property type="evidence" value="ECO:0007669"/>
    <property type="project" value="TreeGrafter"/>
</dbReference>
<feature type="binding site" evidence="3">
    <location>
        <position position="102"/>
    </location>
    <ligand>
        <name>Zn(2+)</name>
        <dbReference type="ChEBI" id="CHEBI:29105"/>
        <label>1</label>
    </ligand>
</feature>
<dbReference type="PRINTS" id="PR00299">
    <property type="entry name" value="ACRYSTALLIN"/>
</dbReference>
<evidence type="ECO:0000259" key="7">
    <source>
        <dbReference type="PROSITE" id="PS01031"/>
    </source>
</evidence>
<feature type="region of interest" description="Disordered" evidence="6">
    <location>
        <begin position="147"/>
        <end position="178"/>
    </location>
</feature>
<dbReference type="Gene3D" id="2.60.40.790">
    <property type="match status" value="1"/>
</dbReference>
<dbReference type="CDD" id="cd06526">
    <property type="entry name" value="metazoan_ACD"/>
    <property type="match status" value="1"/>
</dbReference>
<evidence type="ECO:0000313" key="9">
    <source>
        <dbReference type="Proteomes" id="UP001153636"/>
    </source>
</evidence>
<feature type="domain" description="SHSP" evidence="7">
    <location>
        <begin position="52"/>
        <end position="159"/>
    </location>
</feature>
<dbReference type="GO" id="GO:0005737">
    <property type="term" value="C:cytoplasm"/>
    <property type="evidence" value="ECO:0007669"/>
    <property type="project" value="TreeGrafter"/>
</dbReference>
<reference evidence="8" key="1">
    <citation type="submission" date="2022-01" db="EMBL/GenBank/DDBJ databases">
        <authorList>
            <person name="King R."/>
        </authorList>
    </citation>
    <scope>NUCLEOTIDE SEQUENCE</scope>
</reference>
<dbReference type="InterPro" id="IPR001436">
    <property type="entry name" value="Alpha-crystallin/sHSP_animal"/>
</dbReference>
<evidence type="ECO:0000256" key="2">
    <source>
        <dbReference type="PIRNR" id="PIRNR036514"/>
    </source>
</evidence>
<dbReference type="GO" id="GO:0009408">
    <property type="term" value="P:response to heat"/>
    <property type="evidence" value="ECO:0007669"/>
    <property type="project" value="UniProtKB-ARBA"/>
</dbReference>
<dbReference type="SUPFAM" id="SSF49764">
    <property type="entry name" value="HSP20-like chaperones"/>
    <property type="match status" value="1"/>
</dbReference>
<evidence type="ECO:0000256" key="6">
    <source>
        <dbReference type="SAM" id="MobiDB-lite"/>
    </source>
</evidence>
<protein>
    <recommendedName>
        <fullName evidence="7">SHSP domain-containing protein</fullName>
    </recommendedName>
</protein>
<dbReference type="PANTHER" id="PTHR45640">
    <property type="entry name" value="HEAT SHOCK PROTEIN HSP-12.2-RELATED"/>
    <property type="match status" value="1"/>
</dbReference>
<dbReference type="GO" id="GO:0051082">
    <property type="term" value="F:unfolded protein binding"/>
    <property type="evidence" value="ECO:0007669"/>
    <property type="project" value="TreeGrafter"/>
</dbReference>
<dbReference type="GO" id="GO:0046872">
    <property type="term" value="F:metal ion binding"/>
    <property type="evidence" value="ECO:0007669"/>
    <property type="project" value="UniProtKB-KW"/>
</dbReference>
<feature type="binding site" evidence="3">
    <location>
        <position position="107"/>
    </location>
    <ligand>
        <name>Zn(2+)</name>
        <dbReference type="ChEBI" id="CHEBI:29105"/>
        <label>2</label>
    </ligand>
</feature>
<dbReference type="Pfam" id="PF00011">
    <property type="entry name" value="HSP20"/>
    <property type="match status" value="1"/>
</dbReference>
<feature type="binding site" evidence="3">
    <location>
        <position position="100"/>
    </location>
    <ligand>
        <name>Zn(2+)</name>
        <dbReference type="ChEBI" id="CHEBI:29105"/>
        <label>1</label>
    </ligand>
</feature>
<organism evidence="8 9">
    <name type="scientific">Psylliodes chrysocephalus</name>
    <dbReference type="NCBI Taxonomy" id="3402493"/>
    <lineage>
        <taxon>Eukaryota</taxon>
        <taxon>Metazoa</taxon>
        <taxon>Ecdysozoa</taxon>
        <taxon>Arthropoda</taxon>
        <taxon>Hexapoda</taxon>
        <taxon>Insecta</taxon>
        <taxon>Pterygota</taxon>
        <taxon>Neoptera</taxon>
        <taxon>Endopterygota</taxon>
        <taxon>Coleoptera</taxon>
        <taxon>Polyphaga</taxon>
        <taxon>Cucujiformia</taxon>
        <taxon>Chrysomeloidea</taxon>
        <taxon>Chrysomelidae</taxon>
        <taxon>Galerucinae</taxon>
        <taxon>Alticini</taxon>
        <taxon>Psylliodes</taxon>
    </lineage>
</organism>
<name>A0A9P0GC56_9CUCU</name>
<gene>
    <name evidence="8" type="ORF">PSYICH_LOCUS5241</name>
</gene>
<evidence type="ECO:0000256" key="1">
    <source>
        <dbReference type="ARBA" id="ARBA00023016"/>
    </source>
</evidence>
<evidence type="ECO:0000256" key="5">
    <source>
        <dbReference type="RuleBase" id="RU003616"/>
    </source>
</evidence>
<dbReference type="Proteomes" id="UP001153636">
    <property type="component" value="Chromosome 16"/>
</dbReference>